<dbReference type="PANTHER" id="PTHR33886:SF8">
    <property type="entry name" value="UNSATURATED RHAMNOGALACTURONAN HYDROLASE (EUROFUNG)"/>
    <property type="match status" value="1"/>
</dbReference>
<keyword evidence="1 2" id="KW-0378">Hydrolase</keyword>
<comment type="caution">
    <text evidence="2">The sequence shown here is derived from an EMBL/GenBank/DDBJ whole genome shotgun (WGS) entry which is preliminary data.</text>
</comment>
<dbReference type="GO" id="GO:0005975">
    <property type="term" value="P:carbohydrate metabolic process"/>
    <property type="evidence" value="ECO:0007669"/>
    <property type="project" value="InterPro"/>
</dbReference>
<dbReference type="Gene3D" id="1.50.10.10">
    <property type="match status" value="1"/>
</dbReference>
<dbReference type="InterPro" id="IPR010905">
    <property type="entry name" value="Glyco_hydro_88"/>
</dbReference>
<accession>E2N8J6</accession>
<evidence type="ECO:0000313" key="3">
    <source>
        <dbReference type="Proteomes" id="UP000003711"/>
    </source>
</evidence>
<evidence type="ECO:0000256" key="1">
    <source>
        <dbReference type="ARBA" id="ARBA00022801"/>
    </source>
</evidence>
<dbReference type="InterPro" id="IPR052043">
    <property type="entry name" value="PolySaccharide_Degr_Enz"/>
</dbReference>
<proteinExistence type="predicted"/>
<sequence length="143" mass="15834">GRDSVLQILQGLAQAMVRYQDPQSGTWYQVTDQGARKGNYLESSATALFIYTLAKAINEGYIGNEYITPVQKAFDGMIREFTRLEEDGTYTLTHCCAVAGLGGNSGKYRDGSFEYYIGESVIENDPKSVGAFILAAIEYERMN</sequence>
<dbReference type="Proteomes" id="UP000003711">
    <property type="component" value="Unassembled WGS sequence"/>
</dbReference>
<dbReference type="InterPro" id="IPR012341">
    <property type="entry name" value="6hp_glycosidase-like_sf"/>
</dbReference>
<dbReference type="RefSeq" id="WP_007209981.1">
    <property type="nucleotide sequence ID" value="NZ_EQ973488.1"/>
</dbReference>
<dbReference type="InterPro" id="IPR008928">
    <property type="entry name" value="6-hairpin_glycosidase_sf"/>
</dbReference>
<dbReference type="EC" id="3.2.1.-" evidence="2"/>
<evidence type="ECO:0000313" key="2">
    <source>
        <dbReference type="EMBL" id="EEF91760.1"/>
    </source>
</evidence>
<keyword evidence="2" id="KW-0326">Glycosidase</keyword>
<name>E2N8J6_9BACE</name>
<dbReference type="SUPFAM" id="SSF48208">
    <property type="entry name" value="Six-hairpin glycosidases"/>
    <property type="match status" value="1"/>
</dbReference>
<reference evidence="2 3" key="2">
    <citation type="submission" date="2009-01" db="EMBL/GenBank/DDBJ databases">
        <title>Draft genome sequence of Bacteroides cellulosilyticus (DSM 14838).</title>
        <authorList>
            <person name="Sudarsanam P."/>
            <person name="Ley R."/>
            <person name="Guruge J."/>
            <person name="Turnbaugh P.J."/>
            <person name="Mahowald M."/>
            <person name="Liep D."/>
            <person name="Gordon J."/>
        </authorList>
    </citation>
    <scope>NUCLEOTIDE SEQUENCE [LARGE SCALE GENOMIC DNA]</scope>
    <source>
        <strain evidence="2 3">DSM 14838</strain>
    </source>
</reference>
<feature type="non-terminal residue" evidence="2">
    <location>
        <position position="1"/>
    </location>
</feature>
<gene>
    <name evidence="2" type="ORF">BACCELL_00591</name>
</gene>
<reference evidence="2 3" key="1">
    <citation type="submission" date="2008-12" db="EMBL/GenBank/DDBJ databases">
        <authorList>
            <person name="Fulton L."/>
            <person name="Clifton S."/>
            <person name="Fulton B."/>
            <person name="Xu J."/>
            <person name="Minx P."/>
            <person name="Pepin K.H."/>
            <person name="Johnson M."/>
            <person name="Bhonagiri V."/>
            <person name="Nash W.E."/>
            <person name="Mardis E.R."/>
            <person name="Wilson R.K."/>
        </authorList>
    </citation>
    <scope>NUCLEOTIDE SEQUENCE [LARGE SCALE GENOMIC DNA]</scope>
    <source>
        <strain evidence="2 3">DSM 14838</strain>
    </source>
</reference>
<dbReference type="HOGENOM" id="CLU_1800408_0_0_10"/>
<dbReference type="AlphaFoldDB" id="E2N8J6"/>
<organism evidence="2 3">
    <name type="scientific">Bacteroides cellulosilyticus DSM 14838</name>
    <dbReference type="NCBI Taxonomy" id="537012"/>
    <lineage>
        <taxon>Bacteria</taxon>
        <taxon>Pseudomonadati</taxon>
        <taxon>Bacteroidota</taxon>
        <taxon>Bacteroidia</taxon>
        <taxon>Bacteroidales</taxon>
        <taxon>Bacteroidaceae</taxon>
        <taxon>Bacteroides</taxon>
    </lineage>
</organism>
<dbReference type="Pfam" id="PF07470">
    <property type="entry name" value="Glyco_hydro_88"/>
    <property type="match status" value="1"/>
</dbReference>
<dbReference type="EMBL" id="ACCH01000057">
    <property type="protein sequence ID" value="EEF91760.1"/>
    <property type="molecule type" value="Genomic_DNA"/>
</dbReference>
<dbReference type="GO" id="GO:0016798">
    <property type="term" value="F:hydrolase activity, acting on glycosyl bonds"/>
    <property type="evidence" value="ECO:0007669"/>
    <property type="project" value="UniProtKB-KW"/>
</dbReference>
<dbReference type="PANTHER" id="PTHR33886">
    <property type="entry name" value="UNSATURATED RHAMNOGALACTURONAN HYDROLASE (EUROFUNG)"/>
    <property type="match status" value="1"/>
</dbReference>
<protein>
    <submittedName>
        <fullName evidence="2">Glycosyl hydrolase, family 88</fullName>
        <ecNumber evidence="2">3.2.1.-</ecNumber>
    </submittedName>
</protein>